<dbReference type="GO" id="GO:0050839">
    <property type="term" value="F:cell adhesion molecule binding"/>
    <property type="evidence" value="ECO:0007669"/>
    <property type="project" value="TreeGrafter"/>
</dbReference>
<keyword evidence="15" id="KW-1185">Reference proteome</keyword>
<keyword evidence="11" id="KW-0732">Signal</keyword>
<feature type="chain" id="PRO_5036273083" description="Hemolin" evidence="11">
    <location>
        <begin position="21"/>
        <end position="505"/>
    </location>
</feature>
<gene>
    <name evidence="14" type="ORF">APLA_LOCUS12244</name>
    <name evidence="13" type="ORF">APLA_LOCUS1549</name>
</gene>
<reference evidence="15 16" key="1">
    <citation type="submission" date="2020-04" db="EMBL/GenBank/DDBJ databases">
        <authorList>
            <person name="Wallbank WR R."/>
            <person name="Pardo Diaz C."/>
            <person name="Kozak K."/>
            <person name="Martin S."/>
            <person name="Jiggins C."/>
            <person name="Moest M."/>
            <person name="Warren A I."/>
            <person name="Byers J.R.P. K."/>
            <person name="Montejo-Kovacevich G."/>
            <person name="Yen C E."/>
        </authorList>
    </citation>
    <scope>NUCLEOTIDE SEQUENCE [LARGE SCALE GENOMIC DNA]</scope>
</reference>
<dbReference type="OrthoDB" id="5985519at2759"/>
<dbReference type="FunFam" id="2.60.40.10:FF:000032">
    <property type="entry name" value="palladin isoform X1"/>
    <property type="match status" value="1"/>
</dbReference>
<dbReference type="InterPro" id="IPR007110">
    <property type="entry name" value="Ig-like_dom"/>
</dbReference>
<dbReference type="PANTHER" id="PTHR11640:SF31">
    <property type="entry name" value="IRREGULAR CHIASM C-ROUGHEST PROTEIN-RELATED"/>
    <property type="match status" value="1"/>
</dbReference>
<comment type="subcellular location">
    <subcellularLocation>
        <location evidence="1">Membrane</location>
        <topology evidence="1">Single-pass type I membrane protein</topology>
    </subcellularLocation>
    <subcellularLocation>
        <location evidence="2">Secreted</location>
    </subcellularLocation>
</comment>
<feature type="domain" description="Ig-like" evidence="12">
    <location>
        <begin position="127"/>
        <end position="228"/>
    </location>
</feature>
<feature type="transmembrane region" description="Helical" evidence="10">
    <location>
        <begin position="481"/>
        <end position="501"/>
    </location>
</feature>
<keyword evidence="4 10" id="KW-0472">Membrane</keyword>
<dbReference type="Proteomes" id="UP000494106">
    <property type="component" value="Unassembled WGS sequence"/>
</dbReference>
<dbReference type="Proteomes" id="UP000494256">
    <property type="component" value="Unassembled WGS sequence"/>
</dbReference>
<proteinExistence type="inferred from homology"/>
<evidence type="ECO:0000313" key="15">
    <source>
        <dbReference type="Proteomes" id="UP000494106"/>
    </source>
</evidence>
<evidence type="ECO:0000256" key="2">
    <source>
        <dbReference type="ARBA" id="ARBA00004613"/>
    </source>
</evidence>
<dbReference type="GO" id="GO:0005886">
    <property type="term" value="C:plasma membrane"/>
    <property type="evidence" value="ECO:0007669"/>
    <property type="project" value="TreeGrafter"/>
</dbReference>
<evidence type="ECO:0000256" key="5">
    <source>
        <dbReference type="ARBA" id="ARBA00023157"/>
    </source>
</evidence>
<evidence type="ECO:0000256" key="4">
    <source>
        <dbReference type="ARBA" id="ARBA00023136"/>
    </source>
</evidence>
<keyword evidence="10" id="KW-1133">Transmembrane helix</keyword>
<dbReference type="SMART" id="SM00408">
    <property type="entry name" value="IGc2"/>
    <property type="match status" value="3"/>
</dbReference>
<evidence type="ECO:0000256" key="11">
    <source>
        <dbReference type="SAM" id="SignalP"/>
    </source>
</evidence>
<accession>A0A8S1AJJ9</accession>
<dbReference type="InterPro" id="IPR036116">
    <property type="entry name" value="FN3_sf"/>
</dbReference>
<dbReference type="SMART" id="SM00409">
    <property type="entry name" value="IG"/>
    <property type="match status" value="3"/>
</dbReference>
<dbReference type="GO" id="GO:0005576">
    <property type="term" value="C:extracellular region"/>
    <property type="evidence" value="ECO:0007669"/>
    <property type="project" value="UniProtKB-SubCell"/>
</dbReference>
<comment type="caution">
    <text evidence="14">The sequence shown here is derived from an EMBL/GenBank/DDBJ whole genome shotgun (WGS) entry which is preliminary data.</text>
</comment>
<dbReference type="InterPro" id="IPR003598">
    <property type="entry name" value="Ig_sub2"/>
</dbReference>
<dbReference type="SUPFAM" id="SSF48726">
    <property type="entry name" value="Immunoglobulin"/>
    <property type="match status" value="3"/>
</dbReference>
<dbReference type="AlphaFoldDB" id="A0A8S1AJJ9"/>
<dbReference type="Pfam" id="PF13927">
    <property type="entry name" value="Ig_3"/>
    <property type="match status" value="1"/>
</dbReference>
<feature type="domain" description="Ig-like" evidence="12">
    <location>
        <begin position="31"/>
        <end position="121"/>
    </location>
</feature>
<evidence type="ECO:0000256" key="9">
    <source>
        <dbReference type="ARBA" id="ARBA00068688"/>
    </source>
</evidence>
<keyword evidence="10" id="KW-0812">Transmembrane</keyword>
<dbReference type="InterPro" id="IPR003961">
    <property type="entry name" value="FN3_dom"/>
</dbReference>
<sequence length="505" mass="56501">MKWLFYVIVFVYMFYRAVYGSKLEHGVTVDPVVYGDEGFVKVGEHKTINCKASNRNQKVEWIYPNGSAVKRIPGNRIFAQEHFVSAFRGRTPALVLTITKAEVDDTGVYQCRSGDYTKDVSLCVIEPSEFVDTAAEVTANIGRSITLSCQAKGNPEPRLVWNRNGETITDDDSSAKYKIMTKYNIQGFEGLLTITSLEAEDSGVYSCVAIQETTLVEDCSHTHTHNITLNINYAPVFEGGNETNIYAKMNQQVDIACSAKAFPAPTYTLFKEMPDDSLIEFNKKHITYSEEKNEAILTVTANSTTLQHRFKCVATNDQGSAEKYFTLLKTEKPSRIDEVEIYDVSDDMVDFNITWYQAITFPVTAVDVQYVKDSNGDRKKAYSKEASWRKSSQTEVEVINSDLLMSEFGGVVIAMAGLEKETSYWMRLRVKNEVGMSPWSDPIFVTTTAEDEVTTVTSDAPEAPEEPEPSVGDENVNDGTFYGIFFAGGILVVSFVCMFALRMVK</sequence>
<evidence type="ECO:0000256" key="6">
    <source>
        <dbReference type="ARBA" id="ARBA00023180"/>
    </source>
</evidence>
<evidence type="ECO:0000259" key="12">
    <source>
        <dbReference type="PROSITE" id="PS50835"/>
    </source>
</evidence>
<dbReference type="PANTHER" id="PTHR11640">
    <property type="entry name" value="NEPHRIN"/>
    <property type="match status" value="1"/>
</dbReference>
<dbReference type="InterPro" id="IPR051275">
    <property type="entry name" value="Cell_adhesion_signaling"/>
</dbReference>
<keyword evidence="3" id="KW-0964">Secreted</keyword>
<evidence type="ECO:0000256" key="1">
    <source>
        <dbReference type="ARBA" id="ARBA00004479"/>
    </source>
</evidence>
<dbReference type="PROSITE" id="PS50835">
    <property type="entry name" value="IG_LIKE"/>
    <property type="match status" value="2"/>
</dbReference>
<keyword evidence="7" id="KW-0393">Immunoglobulin domain</keyword>
<dbReference type="GO" id="GO:0098609">
    <property type="term" value="P:cell-cell adhesion"/>
    <property type="evidence" value="ECO:0007669"/>
    <property type="project" value="TreeGrafter"/>
</dbReference>
<organism evidence="14 16">
    <name type="scientific">Arctia plantaginis</name>
    <name type="common">Wood tiger moth</name>
    <name type="synonym">Phalaena plantaginis</name>
    <dbReference type="NCBI Taxonomy" id="874455"/>
    <lineage>
        <taxon>Eukaryota</taxon>
        <taxon>Metazoa</taxon>
        <taxon>Ecdysozoa</taxon>
        <taxon>Arthropoda</taxon>
        <taxon>Hexapoda</taxon>
        <taxon>Insecta</taxon>
        <taxon>Pterygota</taxon>
        <taxon>Neoptera</taxon>
        <taxon>Endopterygota</taxon>
        <taxon>Lepidoptera</taxon>
        <taxon>Glossata</taxon>
        <taxon>Ditrysia</taxon>
        <taxon>Noctuoidea</taxon>
        <taxon>Erebidae</taxon>
        <taxon>Arctiinae</taxon>
        <taxon>Arctia</taxon>
    </lineage>
</organism>
<evidence type="ECO:0000256" key="8">
    <source>
        <dbReference type="ARBA" id="ARBA00061228"/>
    </source>
</evidence>
<evidence type="ECO:0000313" key="14">
    <source>
        <dbReference type="EMBL" id="CAB3247955.1"/>
    </source>
</evidence>
<evidence type="ECO:0000256" key="10">
    <source>
        <dbReference type="SAM" id="Phobius"/>
    </source>
</evidence>
<evidence type="ECO:0000256" key="7">
    <source>
        <dbReference type="ARBA" id="ARBA00023319"/>
    </source>
</evidence>
<dbReference type="Gene3D" id="2.60.40.10">
    <property type="entry name" value="Immunoglobulins"/>
    <property type="match status" value="4"/>
</dbReference>
<dbReference type="Pfam" id="PF00047">
    <property type="entry name" value="ig"/>
    <property type="match status" value="1"/>
</dbReference>
<dbReference type="InterPro" id="IPR013783">
    <property type="entry name" value="Ig-like_fold"/>
</dbReference>
<feature type="signal peptide" evidence="11">
    <location>
        <begin position="1"/>
        <end position="20"/>
    </location>
</feature>
<keyword evidence="5" id="KW-1015">Disulfide bond</keyword>
<dbReference type="GO" id="GO:0005911">
    <property type="term" value="C:cell-cell junction"/>
    <property type="evidence" value="ECO:0007669"/>
    <property type="project" value="TreeGrafter"/>
</dbReference>
<dbReference type="InterPro" id="IPR013151">
    <property type="entry name" value="Immunoglobulin_dom"/>
</dbReference>
<dbReference type="CDD" id="cd00063">
    <property type="entry name" value="FN3"/>
    <property type="match status" value="1"/>
</dbReference>
<evidence type="ECO:0000256" key="3">
    <source>
        <dbReference type="ARBA" id="ARBA00022525"/>
    </source>
</evidence>
<evidence type="ECO:0000313" key="16">
    <source>
        <dbReference type="Proteomes" id="UP000494256"/>
    </source>
</evidence>
<dbReference type="EMBL" id="CADEBC010000135">
    <property type="protein sequence ID" value="CAB3223270.1"/>
    <property type="molecule type" value="Genomic_DNA"/>
</dbReference>
<dbReference type="EMBL" id="CADEBD010000337">
    <property type="protein sequence ID" value="CAB3247955.1"/>
    <property type="molecule type" value="Genomic_DNA"/>
</dbReference>
<evidence type="ECO:0000313" key="13">
    <source>
        <dbReference type="EMBL" id="CAB3223270.1"/>
    </source>
</evidence>
<keyword evidence="6" id="KW-0325">Glycoprotein</keyword>
<dbReference type="InterPro" id="IPR003599">
    <property type="entry name" value="Ig_sub"/>
</dbReference>
<dbReference type="SUPFAM" id="SSF49265">
    <property type="entry name" value="Fibronectin type III"/>
    <property type="match status" value="1"/>
</dbReference>
<protein>
    <recommendedName>
        <fullName evidence="9">Hemolin</fullName>
    </recommendedName>
</protein>
<comment type="similarity">
    <text evidence="8">Belongs to the hemolin family.</text>
</comment>
<dbReference type="InterPro" id="IPR036179">
    <property type="entry name" value="Ig-like_dom_sf"/>
</dbReference>
<name>A0A8S1AJJ9_ARCPL</name>